<gene>
    <name evidence="2" type="ORF">SEVIR_1G216300v2</name>
</gene>
<proteinExistence type="predicted"/>
<feature type="region of interest" description="Disordered" evidence="1">
    <location>
        <begin position="1"/>
        <end position="118"/>
    </location>
</feature>
<dbReference type="Proteomes" id="UP000298652">
    <property type="component" value="Chromosome 1"/>
</dbReference>
<feature type="compositionally biased region" description="Basic residues" evidence="1">
    <location>
        <begin position="61"/>
        <end position="76"/>
    </location>
</feature>
<reference evidence="2" key="1">
    <citation type="submission" date="2019-03" db="EMBL/GenBank/DDBJ databases">
        <title>WGS assembly of Setaria viridis.</title>
        <authorList>
            <person name="Huang P."/>
            <person name="Jenkins J."/>
            <person name="Grimwood J."/>
            <person name="Barry K."/>
            <person name="Healey A."/>
            <person name="Mamidi S."/>
            <person name="Sreedasyam A."/>
            <person name="Shu S."/>
            <person name="Feldman M."/>
            <person name="Wu J."/>
            <person name="Yu Y."/>
            <person name="Chen C."/>
            <person name="Johnson J."/>
            <person name="Rokhsar D."/>
            <person name="Baxter I."/>
            <person name="Schmutz J."/>
            <person name="Brutnell T."/>
            <person name="Kellogg E."/>
        </authorList>
    </citation>
    <scope>NUCLEOTIDE SEQUENCE [LARGE SCALE GENOMIC DNA]</scope>
</reference>
<name>A0A4U6WBZ6_SETVI</name>
<feature type="compositionally biased region" description="Basic residues" evidence="1">
    <location>
        <begin position="1"/>
        <end position="12"/>
    </location>
</feature>
<dbReference type="AlphaFoldDB" id="A0A4U6WBZ6"/>
<evidence type="ECO:0000313" key="3">
    <source>
        <dbReference type="Proteomes" id="UP000298652"/>
    </source>
</evidence>
<evidence type="ECO:0000313" key="2">
    <source>
        <dbReference type="EMBL" id="TKW39992.1"/>
    </source>
</evidence>
<keyword evidence="3" id="KW-1185">Reference proteome</keyword>
<protein>
    <submittedName>
        <fullName evidence="2">Uncharacterized protein</fullName>
    </submittedName>
</protein>
<evidence type="ECO:0000256" key="1">
    <source>
        <dbReference type="SAM" id="MobiDB-lite"/>
    </source>
</evidence>
<organism evidence="2 3">
    <name type="scientific">Setaria viridis</name>
    <name type="common">Green bristlegrass</name>
    <name type="synonym">Setaria italica subsp. viridis</name>
    <dbReference type="NCBI Taxonomy" id="4556"/>
    <lineage>
        <taxon>Eukaryota</taxon>
        <taxon>Viridiplantae</taxon>
        <taxon>Streptophyta</taxon>
        <taxon>Embryophyta</taxon>
        <taxon>Tracheophyta</taxon>
        <taxon>Spermatophyta</taxon>
        <taxon>Magnoliopsida</taxon>
        <taxon>Liliopsida</taxon>
        <taxon>Poales</taxon>
        <taxon>Poaceae</taxon>
        <taxon>PACMAD clade</taxon>
        <taxon>Panicoideae</taxon>
        <taxon>Panicodae</taxon>
        <taxon>Paniceae</taxon>
        <taxon>Cenchrinae</taxon>
        <taxon>Setaria</taxon>
    </lineage>
</organism>
<sequence>MAGRGPSRRRRGGAISGHLPERRHRPRVCRGLGVPPQPDPVAGEPPAGEPPSASRAPVLAQRRKKLSARKIGRKKRGEAGRIGEFGPGGQASVGKAQVERREGAGQPPSWAGGRRGPS</sequence>
<accession>A0A4U6WBZ6</accession>
<dbReference type="Gramene" id="TKW39992">
    <property type="protein sequence ID" value="TKW39992"/>
    <property type="gene ID" value="SEVIR_1G216300v2"/>
</dbReference>
<dbReference type="EMBL" id="CM016552">
    <property type="protein sequence ID" value="TKW39992.1"/>
    <property type="molecule type" value="Genomic_DNA"/>
</dbReference>
<feature type="compositionally biased region" description="Low complexity" evidence="1">
    <location>
        <begin position="40"/>
        <end position="57"/>
    </location>
</feature>